<dbReference type="InterPro" id="IPR011971">
    <property type="entry name" value="CHP02284"/>
</dbReference>
<dbReference type="InterPro" id="IPR019052">
    <property type="entry name" value="DUF2383"/>
</dbReference>
<feature type="domain" description="DUF2383" evidence="1">
    <location>
        <begin position="8"/>
        <end position="116"/>
    </location>
</feature>
<dbReference type="EMBL" id="CP120682">
    <property type="protein sequence ID" value="WKN36417.1"/>
    <property type="molecule type" value="Genomic_DNA"/>
</dbReference>
<dbReference type="Gene3D" id="1.20.1260.10">
    <property type="match status" value="1"/>
</dbReference>
<name>A0AA49JIR3_9BACT</name>
<proteinExistence type="predicted"/>
<dbReference type="AlphaFoldDB" id="A0AA49JIR3"/>
<gene>
    <name evidence="2" type="ORF">K4G66_29070</name>
</gene>
<dbReference type="Pfam" id="PF09537">
    <property type="entry name" value="DUF2383"/>
    <property type="match status" value="1"/>
</dbReference>
<evidence type="ECO:0000259" key="1">
    <source>
        <dbReference type="Pfam" id="PF09537"/>
    </source>
</evidence>
<organism evidence="2">
    <name type="scientific">Roseihalotalea indica</name>
    <dbReference type="NCBI Taxonomy" id="2867963"/>
    <lineage>
        <taxon>Bacteria</taxon>
        <taxon>Pseudomonadati</taxon>
        <taxon>Bacteroidota</taxon>
        <taxon>Cytophagia</taxon>
        <taxon>Cytophagales</taxon>
        <taxon>Catalimonadaceae</taxon>
        <taxon>Roseihalotalea</taxon>
    </lineage>
</organism>
<sequence length="153" mass="17832">MSTDHKKTIKTLHDLIQINREGERGYKEASENIDLPEFKTLLYRLSQQRALFRGELEDILHKDFKDDAIVKDSIASKAHRTWMDFKSALTGHDNKAVLDECERGEEHAIKAYGEVFDGRLPDYIEKVALNQLELIRGTLSQVREFKYEIQETH</sequence>
<protein>
    <submittedName>
        <fullName evidence="2">PA2169 family four-helix-bundle protein</fullName>
    </submittedName>
</protein>
<dbReference type="NCBIfam" id="TIGR02284">
    <property type="entry name" value="PA2169 family four-helix-bundle protein"/>
    <property type="match status" value="1"/>
</dbReference>
<dbReference type="InterPro" id="IPR016920">
    <property type="entry name" value="UCP029477"/>
</dbReference>
<evidence type="ECO:0000313" key="2">
    <source>
        <dbReference type="EMBL" id="WKN36417.1"/>
    </source>
</evidence>
<dbReference type="InterPro" id="IPR012347">
    <property type="entry name" value="Ferritin-like"/>
</dbReference>
<accession>A0AA49JIR3</accession>
<dbReference type="PIRSF" id="PIRSF029477">
    <property type="entry name" value="UCP029477"/>
    <property type="match status" value="1"/>
</dbReference>
<reference evidence="2" key="2">
    <citation type="journal article" date="2024" name="Antonie Van Leeuwenhoek">
        <title>Roseihalotalea indica gen. nov., sp. nov., a halophilic Bacteroidetes from mesopelagic Southwest Indian Ocean with higher carbohydrate metabolic potential.</title>
        <authorList>
            <person name="Chen B."/>
            <person name="Zhang M."/>
            <person name="Lin D."/>
            <person name="Ye J."/>
            <person name="Tang K."/>
        </authorList>
    </citation>
    <scope>NUCLEOTIDE SEQUENCE</scope>
    <source>
        <strain evidence="2">TK19036</strain>
    </source>
</reference>
<reference evidence="2" key="1">
    <citation type="journal article" date="2023" name="Comput. Struct. Biotechnol. J.">
        <title>Discovery of a novel marine Bacteroidetes with a rich repertoire of carbohydrate-active enzymes.</title>
        <authorList>
            <person name="Chen B."/>
            <person name="Liu G."/>
            <person name="Chen Q."/>
            <person name="Wang H."/>
            <person name="Liu L."/>
            <person name="Tang K."/>
        </authorList>
    </citation>
    <scope>NUCLEOTIDE SEQUENCE</scope>
    <source>
        <strain evidence="2">TK19036</strain>
    </source>
</reference>